<name>A0A133UBN0_9EURY</name>
<accession>A0A133UBN0</accession>
<dbReference type="SUPFAM" id="SSF53067">
    <property type="entry name" value="Actin-like ATPase domain"/>
    <property type="match status" value="1"/>
</dbReference>
<evidence type="ECO:0000313" key="2">
    <source>
        <dbReference type="EMBL" id="KXA91598.1"/>
    </source>
</evidence>
<dbReference type="Gene3D" id="3.30.420.40">
    <property type="match status" value="2"/>
</dbReference>
<reference evidence="2 3" key="1">
    <citation type="journal article" date="2016" name="Sci. Rep.">
        <title>Metabolic traits of an uncultured archaeal lineage -MSBL1- from brine pools of the Red Sea.</title>
        <authorList>
            <person name="Mwirichia R."/>
            <person name="Alam I."/>
            <person name="Rashid M."/>
            <person name="Vinu M."/>
            <person name="Ba-Alawi W."/>
            <person name="Anthony Kamau A."/>
            <person name="Kamanda Ngugi D."/>
            <person name="Goker M."/>
            <person name="Klenk H.P."/>
            <person name="Bajic V."/>
            <person name="Stingl U."/>
        </authorList>
    </citation>
    <scope>NUCLEOTIDE SEQUENCE [LARGE SCALE GENOMIC DNA]</scope>
    <source>
        <strain evidence="2">SCGC-AAA259D18</strain>
    </source>
</reference>
<sequence length="463" mass="51924">MKLIEPKITPPLDENFRPAVLANHTFLDEVKSSGEGVPLKIALERSEGSESVFETEVFSEDFEKSSENFMYVERLVKCLLWIRGGWKITIGGPKNIGEHIKKVYSSDGKRKFDANFMGNLYEKPFTVEVTDYESAPEEQERWEEIDRNIKGCRIGFDLGVSDRKSAAVIDGEPEYTEEIPWDPGEKSDPQYHYDEIMDSLQNAVEHLPRVDCIGGSAAGVYINNRARVASLFRAIPDDLFEEKIKNIFLNLREEWGVPFKVMNDGEVTALAGSMSLDANGVLGIAMGSSEAGGYVTREGNLTEWLNELAFAPVDFHPDASVDEWSGDRGCGARYFSQQAAFRLASKVGIKLDEDMPKTEKLEYIQDLLEERDDEKAKKIFETIGCYLGYGIAHYADFYDLQYVLLLGRVTSGRGGKILMKKAQEVLDKCFPDLAERIELNMPSEKERRVGQAAAAASLPSLND</sequence>
<dbReference type="InterPro" id="IPR043129">
    <property type="entry name" value="ATPase_NBD"/>
</dbReference>
<dbReference type="Proteomes" id="UP000070195">
    <property type="component" value="Unassembled WGS sequence"/>
</dbReference>
<dbReference type="PATRIC" id="fig|1698262.3.peg.157"/>
<proteinExistence type="predicted"/>
<keyword evidence="3" id="KW-1185">Reference proteome</keyword>
<protein>
    <submittedName>
        <fullName evidence="2">Transcriptional regulator</fullName>
    </submittedName>
</protein>
<organism evidence="2 3">
    <name type="scientific">candidate division MSBL1 archaeon SCGC-AAA259D18</name>
    <dbReference type="NCBI Taxonomy" id="1698262"/>
    <lineage>
        <taxon>Archaea</taxon>
        <taxon>Methanobacteriati</taxon>
        <taxon>Methanobacteriota</taxon>
        <taxon>candidate division MSBL1</taxon>
    </lineage>
</organism>
<dbReference type="AlphaFoldDB" id="A0A133UBN0"/>
<comment type="caution">
    <text evidence="2">The sequence shown here is derived from an EMBL/GenBank/DDBJ whole genome shotgun (WGS) entry which is preliminary data.</text>
</comment>
<feature type="region of interest" description="Disordered" evidence="1">
    <location>
        <begin position="444"/>
        <end position="463"/>
    </location>
</feature>
<evidence type="ECO:0000256" key="1">
    <source>
        <dbReference type="SAM" id="MobiDB-lite"/>
    </source>
</evidence>
<evidence type="ECO:0000313" key="3">
    <source>
        <dbReference type="Proteomes" id="UP000070195"/>
    </source>
</evidence>
<gene>
    <name evidence="2" type="ORF">AKJ63_01235</name>
</gene>
<dbReference type="EMBL" id="LHXM01000019">
    <property type="protein sequence ID" value="KXA91598.1"/>
    <property type="molecule type" value="Genomic_DNA"/>
</dbReference>